<feature type="binding site" evidence="7">
    <location>
        <position position="71"/>
    </location>
    <ligand>
        <name>Mg(2+)</name>
        <dbReference type="ChEBI" id="CHEBI:18420"/>
        <label>2</label>
    </ligand>
</feature>
<keyword evidence="3 7" id="KW-0479">Metal-binding</keyword>
<evidence type="ECO:0000256" key="6">
    <source>
        <dbReference type="ARBA" id="ARBA00047820"/>
    </source>
</evidence>
<dbReference type="FunFam" id="3.90.80.10:FF:000003">
    <property type="entry name" value="Inorganic pyrophosphatase"/>
    <property type="match status" value="1"/>
</dbReference>
<organism evidence="8 9">
    <name type="scientific">Candidatus Fervidibacter japonicus</name>
    <dbReference type="NCBI Taxonomy" id="2035412"/>
    <lineage>
        <taxon>Bacteria</taxon>
        <taxon>Candidatus Fervidibacterota</taxon>
        <taxon>Candidatus Fervidibacter</taxon>
    </lineage>
</organism>
<protein>
    <recommendedName>
        <fullName evidence="7">Inorganic pyrophosphatase</fullName>
        <ecNumber evidence="7">3.6.1.1</ecNumber>
    </recommendedName>
    <alternativeName>
        <fullName evidence="7">Pyrophosphate phospho-hydrolase</fullName>
        <shortName evidence="7">PPase</shortName>
    </alternativeName>
</protein>
<comment type="subcellular location">
    <subcellularLocation>
        <location evidence="7">Cytoplasm</location>
    </subcellularLocation>
</comment>
<dbReference type="GO" id="GO:0006796">
    <property type="term" value="P:phosphate-containing compound metabolic process"/>
    <property type="evidence" value="ECO:0007669"/>
    <property type="project" value="InterPro"/>
</dbReference>
<evidence type="ECO:0000256" key="3">
    <source>
        <dbReference type="ARBA" id="ARBA00022723"/>
    </source>
</evidence>
<comment type="function">
    <text evidence="7">Catalyzes the hydrolysis of inorganic pyrophosphate (PPi) forming two phosphate ions.</text>
</comment>
<dbReference type="InterPro" id="IPR036649">
    <property type="entry name" value="Pyrophosphatase_sf"/>
</dbReference>
<comment type="catalytic activity">
    <reaction evidence="6 7">
        <text>diphosphate + H2O = 2 phosphate + H(+)</text>
        <dbReference type="Rhea" id="RHEA:24576"/>
        <dbReference type="ChEBI" id="CHEBI:15377"/>
        <dbReference type="ChEBI" id="CHEBI:15378"/>
        <dbReference type="ChEBI" id="CHEBI:33019"/>
        <dbReference type="ChEBI" id="CHEBI:43474"/>
        <dbReference type="EC" id="3.6.1.1"/>
    </reaction>
</comment>
<feature type="binding site" evidence="7">
    <location>
        <position position="44"/>
    </location>
    <ligand>
        <name>substrate</name>
    </ligand>
</feature>
<feature type="binding site" evidence="7">
    <location>
        <position position="66"/>
    </location>
    <ligand>
        <name>Mg(2+)</name>
        <dbReference type="ChEBI" id="CHEBI:18420"/>
        <label>1</label>
    </ligand>
</feature>
<feature type="binding site" evidence="7">
    <location>
        <position position="56"/>
    </location>
    <ligand>
        <name>substrate</name>
    </ligand>
</feature>
<evidence type="ECO:0000256" key="1">
    <source>
        <dbReference type="ARBA" id="ARBA00001946"/>
    </source>
</evidence>
<sequence>MTDYWSLPIGDKAPHQFHAVVEVPKGSQNKYEYDKRLNIFKLNRTLYSPVHYPGDYGFIPSTLADDGDPLDVLVLVDEPSFPGCVLVARPIGLLDMVDEGEPDEKVLAVPVNNPRYDTVQAYGDILPHMLREIEHFFRIYKELEGKTVVTNGWRDATAAMETIRRCHERFVKVVR</sequence>
<dbReference type="CDD" id="cd00412">
    <property type="entry name" value="pyrophosphatase"/>
    <property type="match status" value="1"/>
</dbReference>
<comment type="similarity">
    <text evidence="7">Belongs to the PPase family.</text>
</comment>
<dbReference type="SUPFAM" id="SSF50324">
    <property type="entry name" value="Inorganic pyrophosphatase"/>
    <property type="match status" value="1"/>
</dbReference>
<dbReference type="Proteomes" id="UP000236173">
    <property type="component" value="Unassembled WGS sequence"/>
</dbReference>
<dbReference type="InterPro" id="IPR008162">
    <property type="entry name" value="Pyrophosphatase"/>
</dbReference>
<feature type="binding site" evidence="7">
    <location>
        <position position="30"/>
    </location>
    <ligand>
        <name>substrate</name>
    </ligand>
</feature>
<gene>
    <name evidence="7 8" type="primary">ppa</name>
    <name evidence="8" type="ORF">HRbin17_01389</name>
</gene>
<evidence type="ECO:0000256" key="4">
    <source>
        <dbReference type="ARBA" id="ARBA00022801"/>
    </source>
</evidence>
<dbReference type="GO" id="GO:0005737">
    <property type="term" value="C:cytoplasm"/>
    <property type="evidence" value="ECO:0007669"/>
    <property type="project" value="UniProtKB-SubCell"/>
</dbReference>
<keyword evidence="5 7" id="KW-0460">Magnesium</keyword>
<evidence type="ECO:0000256" key="2">
    <source>
        <dbReference type="ARBA" id="ARBA00022490"/>
    </source>
</evidence>
<evidence type="ECO:0000256" key="5">
    <source>
        <dbReference type="ARBA" id="ARBA00022842"/>
    </source>
</evidence>
<feature type="binding site" evidence="7">
    <location>
        <position position="140"/>
    </location>
    <ligand>
        <name>substrate</name>
    </ligand>
</feature>
<evidence type="ECO:0000313" key="8">
    <source>
        <dbReference type="EMBL" id="GBC98872.1"/>
    </source>
</evidence>
<proteinExistence type="inferred from homology"/>
<dbReference type="Pfam" id="PF00719">
    <property type="entry name" value="Pyrophosphatase"/>
    <property type="match status" value="1"/>
</dbReference>
<feature type="binding site" evidence="7">
    <location>
        <position position="71"/>
    </location>
    <ligand>
        <name>Mg(2+)</name>
        <dbReference type="ChEBI" id="CHEBI:18420"/>
        <label>1</label>
    </ligand>
</feature>
<comment type="subunit">
    <text evidence="7">Homohexamer.</text>
</comment>
<dbReference type="Gene3D" id="3.90.80.10">
    <property type="entry name" value="Inorganic pyrophosphatase"/>
    <property type="match status" value="1"/>
</dbReference>
<dbReference type="PROSITE" id="PS00387">
    <property type="entry name" value="PPASE"/>
    <property type="match status" value="1"/>
</dbReference>
<reference evidence="9" key="1">
    <citation type="submission" date="2017-09" db="EMBL/GenBank/DDBJ databases">
        <title>Metaegenomics of thermophilic ammonia-oxidizing enrichment culture.</title>
        <authorList>
            <person name="Kato S."/>
            <person name="Suzuki K."/>
        </authorList>
    </citation>
    <scope>NUCLEOTIDE SEQUENCE [LARGE SCALE GENOMIC DNA]</scope>
</reference>
<evidence type="ECO:0000313" key="9">
    <source>
        <dbReference type="Proteomes" id="UP000236173"/>
    </source>
</evidence>
<accession>A0A2H5XCG5</accession>
<keyword evidence="2 7" id="KW-0963">Cytoplasm</keyword>
<dbReference type="EMBL" id="BEHT01000016">
    <property type="protein sequence ID" value="GBC98872.1"/>
    <property type="molecule type" value="Genomic_DNA"/>
</dbReference>
<dbReference type="PANTHER" id="PTHR10286">
    <property type="entry name" value="INORGANIC PYROPHOSPHATASE"/>
    <property type="match status" value="1"/>
</dbReference>
<dbReference type="GO" id="GO:0000287">
    <property type="term" value="F:magnesium ion binding"/>
    <property type="evidence" value="ECO:0007669"/>
    <property type="project" value="UniProtKB-UniRule"/>
</dbReference>
<dbReference type="HAMAP" id="MF_00209">
    <property type="entry name" value="Inorganic_PPase"/>
    <property type="match status" value="1"/>
</dbReference>
<dbReference type="EC" id="3.6.1.1" evidence="7"/>
<evidence type="ECO:0000256" key="7">
    <source>
        <dbReference type="HAMAP-Rule" id="MF_00209"/>
    </source>
</evidence>
<dbReference type="AlphaFoldDB" id="A0A2H5XCG5"/>
<name>A0A2H5XCG5_9BACT</name>
<comment type="caution">
    <text evidence="8">The sequence shown here is derived from an EMBL/GenBank/DDBJ whole genome shotgun (WGS) entry which is preliminary data.</text>
</comment>
<keyword evidence="4 7" id="KW-0378">Hydrolase</keyword>
<feature type="binding site" evidence="7">
    <location>
        <position position="103"/>
    </location>
    <ligand>
        <name>Mg(2+)</name>
        <dbReference type="ChEBI" id="CHEBI:18420"/>
        <label>1</label>
    </ligand>
</feature>
<dbReference type="GO" id="GO:0004427">
    <property type="term" value="F:inorganic diphosphate phosphatase activity"/>
    <property type="evidence" value="ECO:0007669"/>
    <property type="project" value="UniProtKB-UniRule"/>
</dbReference>
<comment type="cofactor">
    <cofactor evidence="1 7">
        <name>Mg(2+)</name>
        <dbReference type="ChEBI" id="CHEBI:18420"/>
    </cofactor>
</comment>